<evidence type="ECO:0000313" key="1">
    <source>
        <dbReference type="EMBL" id="GAH15907.1"/>
    </source>
</evidence>
<organism evidence="1">
    <name type="scientific">marine sediment metagenome</name>
    <dbReference type="NCBI Taxonomy" id="412755"/>
    <lineage>
        <taxon>unclassified sequences</taxon>
        <taxon>metagenomes</taxon>
        <taxon>ecological metagenomes</taxon>
    </lineage>
</organism>
<accession>X1D6Q5</accession>
<dbReference type="EMBL" id="BART01030270">
    <property type="protein sequence ID" value="GAH15907.1"/>
    <property type="molecule type" value="Genomic_DNA"/>
</dbReference>
<dbReference type="AlphaFoldDB" id="X1D6Q5"/>
<protein>
    <submittedName>
        <fullName evidence="1">Uncharacterized protein</fullName>
    </submittedName>
</protein>
<reference evidence="1" key="1">
    <citation type="journal article" date="2014" name="Front. Microbiol.">
        <title>High frequency of phylogenetically diverse reductive dehalogenase-homologous genes in deep subseafloor sedimentary metagenomes.</title>
        <authorList>
            <person name="Kawai M."/>
            <person name="Futagami T."/>
            <person name="Toyoda A."/>
            <person name="Takaki Y."/>
            <person name="Nishi S."/>
            <person name="Hori S."/>
            <person name="Arai W."/>
            <person name="Tsubouchi T."/>
            <person name="Morono Y."/>
            <person name="Uchiyama I."/>
            <person name="Ito T."/>
            <person name="Fujiyama A."/>
            <person name="Inagaki F."/>
            <person name="Takami H."/>
        </authorList>
    </citation>
    <scope>NUCLEOTIDE SEQUENCE</scope>
    <source>
        <strain evidence="1">Expedition CK06-06</strain>
    </source>
</reference>
<name>X1D6Q5_9ZZZZ</name>
<feature type="non-terminal residue" evidence="1">
    <location>
        <position position="123"/>
    </location>
</feature>
<proteinExistence type="predicted"/>
<sequence length="123" mass="14132">MPRNIEIIEEQIDTLKSSLSSLQGQCSLLDEQITQHKDKLKQLLGNKERYVKSVELLNLVSEATKTKTKLGFEKIVTYALRYIYNSDYSFELEFGRQGNLSKLDFNVKTPDCKEPLDLLDSQA</sequence>
<gene>
    <name evidence="1" type="ORF">S01H4_52903</name>
</gene>
<comment type="caution">
    <text evidence="1">The sequence shown here is derived from an EMBL/GenBank/DDBJ whole genome shotgun (WGS) entry which is preliminary data.</text>
</comment>